<evidence type="ECO:0000313" key="1">
    <source>
        <dbReference type="Proteomes" id="UP000887576"/>
    </source>
</evidence>
<dbReference type="Proteomes" id="UP000887576">
    <property type="component" value="Unplaced"/>
</dbReference>
<dbReference type="WBParaSite" id="JU765_v2.g1337.t1">
    <property type="protein sequence ID" value="JU765_v2.g1337.t1"/>
    <property type="gene ID" value="JU765_v2.g1337"/>
</dbReference>
<name>A0AC34Q6D0_9BILA</name>
<accession>A0AC34Q6D0</accession>
<sequence>MFTTSKPLSDDLKNFENLARGLSHGVLLHHVYSHANDQINNGAAVSSKPQTEHVKSNHPKKLGQHLFICLLYLRLVLGYIFGKLFFFFIILLI</sequence>
<evidence type="ECO:0000313" key="2">
    <source>
        <dbReference type="WBParaSite" id="JU765_v2.g1337.t1"/>
    </source>
</evidence>
<organism evidence="1 2">
    <name type="scientific">Panagrolaimus sp. JU765</name>
    <dbReference type="NCBI Taxonomy" id="591449"/>
    <lineage>
        <taxon>Eukaryota</taxon>
        <taxon>Metazoa</taxon>
        <taxon>Ecdysozoa</taxon>
        <taxon>Nematoda</taxon>
        <taxon>Chromadorea</taxon>
        <taxon>Rhabditida</taxon>
        <taxon>Tylenchina</taxon>
        <taxon>Panagrolaimomorpha</taxon>
        <taxon>Panagrolaimoidea</taxon>
        <taxon>Panagrolaimidae</taxon>
        <taxon>Panagrolaimus</taxon>
    </lineage>
</organism>
<protein>
    <submittedName>
        <fullName evidence="2">Uncharacterized protein</fullName>
    </submittedName>
</protein>
<proteinExistence type="predicted"/>
<reference evidence="2" key="1">
    <citation type="submission" date="2022-11" db="UniProtKB">
        <authorList>
            <consortium name="WormBaseParasite"/>
        </authorList>
    </citation>
    <scope>IDENTIFICATION</scope>
</reference>